<gene>
    <name evidence="2" type="ORF">UFOVP1150_45</name>
</gene>
<feature type="non-terminal residue" evidence="2">
    <location>
        <position position="1"/>
    </location>
</feature>
<accession>A0A6J5R108</accession>
<evidence type="ECO:0000313" key="2">
    <source>
        <dbReference type="EMBL" id="CAB4186655.1"/>
    </source>
</evidence>
<reference evidence="2" key="1">
    <citation type="submission" date="2020-05" db="EMBL/GenBank/DDBJ databases">
        <authorList>
            <person name="Chiriac C."/>
            <person name="Salcher M."/>
            <person name="Ghai R."/>
            <person name="Kavagutti S V."/>
        </authorList>
    </citation>
    <scope>NUCLEOTIDE SEQUENCE</scope>
</reference>
<protein>
    <submittedName>
        <fullName evidence="2">Uncharacterized protein</fullName>
    </submittedName>
</protein>
<proteinExistence type="predicted"/>
<sequence>LSRGEGLPADYLNSDDTVTKLREARAQAQQAEQEREMMMQAAKSKPLVDAAMQAGGQQQ</sequence>
<dbReference type="EMBL" id="LR797098">
    <property type="protein sequence ID" value="CAB4186655.1"/>
    <property type="molecule type" value="Genomic_DNA"/>
</dbReference>
<name>A0A6J5R108_9CAUD</name>
<organism evidence="2">
    <name type="scientific">uncultured Caudovirales phage</name>
    <dbReference type="NCBI Taxonomy" id="2100421"/>
    <lineage>
        <taxon>Viruses</taxon>
        <taxon>Duplodnaviria</taxon>
        <taxon>Heunggongvirae</taxon>
        <taxon>Uroviricota</taxon>
        <taxon>Caudoviricetes</taxon>
        <taxon>Peduoviridae</taxon>
        <taxon>Maltschvirus</taxon>
        <taxon>Maltschvirus maltsch</taxon>
    </lineage>
</organism>
<keyword evidence="1" id="KW-0175">Coiled coil</keyword>
<feature type="coiled-coil region" evidence="1">
    <location>
        <begin position="14"/>
        <end position="41"/>
    </location>
</feature>
<evidence type="ECO:0000256" key="1">
    <source>
        <dbReference type="SAM" id="Coils"/>
    </source>
</evidence>